<dbReference type="GO" id="GO:0016740">
    <property type="term" value="F:transferase activity"/>
    <property type="evidence" value="ECO:0007669"/>
    <property type="project" value="UniProtKB-KW"/>
</dbReference>
<evidence type="ECO:0000259" key="1">
    <source>
        <dbReference type="Pfam" id="PF04230"/>
    </source>
</evidence>
<proteinExistence type="predicted"/>
<feature type="domain" description="Polysaccharide pyruvyl transferase" evidence="1">
    <location>
        <begin position="13"/>
        <end position="290"/>
    </location>
</feature>
<dbReference type="Proteomes" id="UP000245523">
    <property type="component" value="Unassembled WGS sequence"/>
</dbReference>
<keyword evidence="3" id="KW-1185">Reference proteome</keyword>
<evidence type="ECO:0000313" key="2">
    <source>
        <dbReference type="EMBL" id="PWK92654.1"/>
    </source>
</evidence>
<gene>
    <name evidence="2" type="ORF">B0H50_13413</name>
</gene>
<sequence>MKVGILTFHFAHNYGAVLQCFALQKYLQNRGHEVFIIDYAKRCLVDYYAWWNYKRIIRKNFLKGVREIFLLPFRKKRFTSFESFQKKIFKLATPEKVDCFVIGSDQVWNTNITVGFDDMYWGNAPCQRGKNVFSYAASMGDALTKIDKNIVASHLKNFKKISVREYDLAQELLLCSGQSEIDLVPDPTLLLTEDEWSNLADAPLKKDSYILVYQVRASIKVKKIAEAVSRQLGKKIIYLSPDLAMKNSCVSLTSSPENFLGLIKNAAFVVTSSFHGTVFSILFKKQFLCVKLNDGCDARSLTLLESVDLKDHFVESFQIMPTCDWNVVNEKLNQLKEKSLSFFEKCDL</sequence>
<reference evidence="2 3" key="1">
    <citation type="submission" date="2018-05" db="EMBL/GenBank/DDBJ databases">
        <title>Animal gut microbial communities from fecal samples from Wisconsin, USA.</title>
        <authorList>
            <person name="Neumann A."/>
        </authorList>
    </citation>
    <scope>NUCLEOTIDE SEQUENCE [LARGE SCALE GENOMIC DNA]</scope>
    <source>
        <strain evidence="2 3">UWS4</strain>
    </source>
</reference>
<dbReference type="InterPro" id="IPR007345">
    <property type="entry name" value="Polysacch_pyruvyl_Trfase"/>
</dbReference>
<comment type="caution">
    <text evidence="2">The sequence shown here is derived from an EMBL/GenBank/DDBJ whole genome shotgun (WGS) entry which is preliminary data.</text>
</comment>
<evidence type="ECO:0000313" key="3">
    <source>
        <dbReference type="Proteomes" id="UP000245523"/>
    </source>
</evidence>
<dbReference type="Pfam" id="PF04230">
    <property type="entry name" value="PS_pyruv_trans"/>
    <property type="match status" value="1"/>
</dbReference>
<organism evidence="2 3">
    <name type="scientific">Hallerella porci</name>
    <dbReference type="NCBI Taxonomy" id="1945871"/>
    <lineage>
        <taxon>Bacteria</taxon>
        <taxon>Pseudomonadati</taxon>
        <taxon>Fibrobacterota</taxon>
        <taxon>Fibrobacteria</taxon>
        <taxon>Fibrobacterales</taxon>
        <taxon>Fibrobacteraceae</taxon>
        <taxon>Hallerella</taxon>
    </lineage>
</organism>
<keyword evidence="2" id="KW-0808">Transferase</keyword>
<dbReference type="EMBL" id="QGHD01000034">
    <property type="protein sequence ID" value="PWK92654.1"/>
    <property type="molecule type" value="Genomic_DNA"/>
</dbReference>
<name>A0ABX5LNN8_9BACT</name>
<protein>
    <submittedName>
        <fullName evidence="2">Polysaccharide pyruvyl transferase</fullName>
    </submittedName>
</protein>
<dbReference type="RefSeq" id="WP_109587801.1">
    <property type="nucleotide sequence ID" value="NZ_QGHD01000034.1"/>
</dbReference>
<accession>A0ABX5LNN8</accession>